<reference evidence="1" key="1">
    <citation type="journal article" date="2021" name="Environ. Microbiol.">
        <title>Gene family expansions and transcriptome signatures uncover fungal adaptations to wood decay.</title>
        <authorList>
            <person name="Hage H."/>
            <person name="Miyauchi S."/>
            <person name="Viragh M."/>
            <person name="Drula E."/>
            <person name="Min B."/>
            <person name="Chaduli D."/>
            <person name="Navarro D."/>
            <person name="Favel A."/>
            <person name="Norest M."/>
            <person name="Lesage-Meessen L."/>
            <person name="Balint B."/>
            <person name="Merenyi Z."/>
            <person name="de Eugenio L."/>
            <person name="Morin E."/>
            <person name="Martinez A.T."/>
            <person name="Baldrian P."/>
            <person name="Stursova M."/>
            <person name="Martinez M.J."/>
            <person name="Novotny C."/>
            <person name="Magnuson J.K."/>
            <person name="Spatafora J.W."/>
            <person name="Maurice S."/>
            <person name="Pangilinan J."/>
            <person name="Andreopoulos W."/>
            <person name="LaButti K."/>
            <person name="Hundley H."/>
            <person name="Na H."/>
            <person name="Kuo A."/>
            <person name="Barry K."/>
            <person name="Lipzen A."/>
            <person name="Henrissat B."/>
            <person name="Riley R."/>
            <person name="Ahrendt S."/>
            <person name="Nagy L.G."/>
            <person name="Grigoriev I.V."/>
            <person name="Martin F."/>
            <person name="Rosso M.N."/>
        </authorList>
    </citation>
    <scope>NUCLEOTIDE SEQUENCE</scope>
    <source>
        <strain evidence="1">CBS 384.51</strain>
    </source>
</reference>
<organism evidence="1 2">
    <name type="scientific">Irpex rosettiformis</name>
    <dbReference type="NCBI Taxonomy" id="378272"/>
    <lineage>
        <taxon>Eukaryota</taxon>
        <taxon>Fungi</taxon>
        <taxon>Dikarya</taxon>
        <taxon>Basidiomycota</taxon>
        <taxon>Agaricomycotina</taxon>
        <taxon>Agaricomycetes</taxon>
        <taxon>Polyporales</taxon>
        <taxon>Irpicaceae</taxon>
        <taxon>Irpex</taxon>
    </lineage>
</organism>
<protein>
    <submittedName>
        <fullName evidence="1">Uncharacterized protein</fullName>
    </submittedName>
</protein>
<proteinExistence type="predicted"/>
<dbReference type="Proteomes" id="UP001055072">
    <property type="component" value="Unassembled WGS sequence"/>
</dbReference>
<sequence>MQHIGHATWDRTCPTFLRKRAELSTRIPESNYRYFPVAGDSTTWETFPEGCKPISEPLPPSPSRRWSDEEEYDTMGNIHDQDLERNYQASAYPLTRYTQTTLPFQRNRGHQPQSNNTQDKEQAEELDKKWKRKAKYRIYSDGSDIEGSVGAAAVMYIKQKRKERKTVLRYYLGTSEQHTVYEAELVGLLLALHLLKQVCTRIAGTAVIALDNKAAILAARLPKSGPAHYLLDEFHKALLSLKAQHNDLNLTVRWVLGHVGIDGNEEADIEAKLAAHNHSSKREDLPCILRSTLPQSASKLKQLKNAQLKTDAERLWKASRRYSKIARIDPSLPSDQFIRLTQSLPRKHAALLFRLCTKQVPLNLVLHRMKRAPSPICPACEEAPETIEHYLLHCPAYERARTVLTIEIWRLARSIPTLLNCAKTMRPFFKYIHETRRFTRALGNLTVPSTKETR</sequence>
<evidence type="ECO:0000313" key="2">
    <source>
        <dbReference type="Proteomes" id="UP001055072"/>
    </source>
</evidence>
<gene>
    <name evidence="1" type="ORF">BDY19DRAFT_998865</name>
</gene>
<evidence type="ECO:0000313" key="1">
    <source>
        <dbReference type="EMBL" id="KAI0083096.1"/>
    </source>
</evidence>
<accession>A0ACB8TM74</accession>
<name>A0ACB8TM74_9APHY</name>
<comment type="caution">
    <text evidence="1">The sequence shown here is derived from an EMBL/GenBank/DDBJ whole genome shotgun (WGS) entry which is preliminary data.</text>
</comment>
<keyword evidence="2" id="KW-1185">Reference proteome</keyword>
<dbReference type="EMBL" id="MU274997">
    <property type="protein sequence ID" value="KAI0083096.1"/>
    <property type="molecule type" value="Genomic_DNA"/>
</dbReference>